<comment type="subcellular location">
    <subcellularLocation>
        <location evidence="1">Cytoplasm</location>
    </subcellularLocation>
</comment>
<dbReference type="GO" id="GO:0003676">
    <property type="term" value="F:nucleic acid binding"/>
    <property type="evidence" value="ECO:0007669"/>
    <property type="project" value="InterPro"/>
</dbReference>
<dbReference type="Pfam" id="PF00313">
    <property type="entry name" value="CSD"/>
    <property type="match status" value="1"/>
</dbReference>
<dbReference type="InterPro" id="IPR012340">
    <property type="entry name" value="NA-bd_OB-fold"/>
</dbReference>
<dbReference type="InterPro" id="IPR011129">
    <property type="entry name" value="CSD"/>
</dbReference>
<dbReference type="GO" id="GO:0005829">
    <property type="term" value="C:cytosol"/>
    <property type="evidence" value="ECO:0007669"/>
    <property type="project" value="UniProtKB-ARBA"/>
</dbReference>
<proteinExistence type="predicted"/>
<dbReference type="CDD" id="cd04458">
    <property type="entry name" value="CSP_CDS"/>
    <property type="match status" value="1"/>
</dbReference>
<organism evidence="4 5">
    <name type="scientific">Siphonobacter curvatus</name>
    <dbReference type="NCBI Taxonomy" id="2094562"/>
    <lineage>
        <taxon>Bacteria</taxon>
        <taxon>Pseudomonadati</taxon>
        <taxon>Bacteroidota</taxon>
        <taxon>Cytophagia</taxon>
        <taxon>Cytophagales</taxon>
        <taxon>Cytophagaceae</taxon>
        <taxon>Siphonobacter</taxon>
    </lineage>
</organism>
<evidence type="ECO:0000256" key="2">
    <source>
        <dbReference type="SAM" id="MobiDB-lite"/>
    </source>
</evidence>
<dbReference type="Gene3D" id="2.40.50.140">
    <property type="entry name" value="Nucleic acid-binding proteins"/>
    <property type="match status" value="1"/>
</dbReference>
<feature type="compositionally biased region" description="Basic residues" evidence="2">
    <location>
        <begin position="10"/>
        <end position="19"/>
    </location>
</feature>
<evidence type="ECO:0000313" key="4">
    <source>
        <dbReference type="EMBL" id="PQA55038.1"/>
    </source>
</evidence>
<dbReference type="SUPFAM" id="SSF50249">
    <property type="entry name" value="Nucleic acid-binding proteins"/>
    <property type="match status" value="1"/>
</dbReference>
<dbReference type="SMART" id="SM00357">
    <property type="entry name" value="CSP"/>
    <property type="match status" value="1"/>
</dbReference>
<dbReference type="RefSeq" id="WP_104715357.1">
    <property type="nucleotide sequence ID" value="NZ_PTRA01000005.1"/>
</dbReference>
<dbReference type="EMBL" id="PTRA01000005">
    <property type="protein sequence ID" value="PQA55038.1"/>
    <property type="molecule type" value="Genomic_DNA"/>
</dbReference>
<dbReference type="InterPro" id="IPR002059">
    <property type="entry name" value="CSP_DNA-bd"/>
</dbReference>
<dbReference type="InterPro" id="IPR019844">
    <property type="entry name" value="CSD_CS"/>
</dbReference>
<reference evidence="5" key="1">
    <citation type="submission" date="2018-02" db="EMBL/GenBank/DDBJ databases">
        <title>Genome sequencing of Solimonas sp. HR-BB.</title>
        <authorList>
            <person name="Lee Y."/>
            <person name="Jeon C.O."/>
        </authorList>
    </citation>
    <scope>NUCLEOTIDE SEQUENCE [LARGE SCALE GENOMIC DNA]</scope>
    <source>
        <strain evidence="5">HR-U</strain>
    </source>
</reference>
<feature type="domain" description="CSD" evidence="3">
    <location>
        <begin position="82"/>
        <end position="143"/>
    </location>
</feature>
<protein>
    <submittedName>
        <fullName evidence="4">Cold-shock protein</fullName>
    </submittedName>
</protein>
<accession>A0A2S7IH99</accession>
<sequence length="146" mass="16728">MSESFSKKENQKKRAKKKQDKAQKIEERKTNNNKGKAMEDMMAYIDENGNLTSTPPDMRNRKEINPDDIRLGAAAIIEEDPQRSGIVAVYNEAKGFGFITDDETREDLFFHSSQLAQPVKQRDRVTFEKEKTARGFSAVRINKVSK</sequence>
<comment type="caution">
    <text evidence="4">The sequence shown here is derived from an EMBL/GenBank/DDBJ whole genome shotgun (WGS) entry which is preliminary data.</text>
</comment>
<evidence type="ECO:0000256" key="1">
    <source>
        <dbReference type="RuleBase" id="RU000408"/>
    </source>
</evidence>
<dbReference type="AlphaFoldDB" id="A0A2S7IH99"/>
<feature type="region of interest" description="Disordered" evidence="2">
    <location>
        <begin position="1"/>
        <end position="38"/>
    </location>
</feature>
<feature type="compositionally biased region" description="Basic and acidic residues" evidence="2">
    <location>
        <begin position="20"/>
        <end position="30"/>
    </location>
</feature>
<evidence type="ECO:0000259" key="3">
    <source>
        <dbReference type="PROSITE" id="PS51857"/>
    </source>
</evidence>
<evidence type="ECO:0000313" key="5">
    <source>
        <dbReference type="Proteomes" id="UP000239590"/>
    </source>
</evidence>
<dbReference type="PROSITE" id="PS51857">
    <property type="entry name" value="CSD_2"/>
    <property type="match status" value="1"/>
</dbReference>
<dbReference type="Proteomes" id="UP000239590">
    <property type="component" value="Unassembled WGS sequence"/>
</dbReference>
<dbReference type="OrthoDB" id="1493235at2"/>
<keyword evidence="5" id="KW-1185">Reference proteome</keyword>
<dbReference type="PROSITE" id="PS00352">
    <property type="entry name" value="CSD_1"/>
    <property type="match status" value="1"/>
</dbReference>
<gene>
    <name evidence="4" type="ORF">C5O19_21065</name>
</gene>
<name>A0A2S7IH99_9BACT</name>